<reference evidence="1" key="1">
    <citation type="submission" date="2020-11" db="EMBL/GenBank/DDBJ databases">
        <authorList>
            <consortium name="DOE Joint Genome Institute"/>
            <person name="Ahrendt S."/>
            <person name="Riley R."/>
            <person name="Andreopoulos W."/>
            <person name="Labutti K."/>
            <person name="Pangilinan J."/>
            <person name="Ruiz-Duenas F.J."/>
            <person name="Barrasa J.M."/>
            <person name="Sanchez-Garcia M."/>
            <person name="Camarero S."/>
            <person name="Miyauchi S."/>
            <person name="Serrano A."/>
            <person name="Linde D."/>
            <person name="Babiker R."/>
            <person name="Drula E."/>
            <person name="Ayuso-Fernandez I."/>
            <person name="Pacheco R."/>
            <person name="Padilla G."/>
            <person name="Ferreira P."/>
            <person name="Barriuso J."/>
            <person name="Kellner H."/>
            <person name="Castanera R."/>
            <person name="Alfaro M."/>
            <person name="Ramirez L."/>
            <person name="Pisabarro A.G."/>
            <person name="Kuo A."/>
            <person name="Tritt A."/>
            <person name="Lipzen A."/>
            <person name="He G."/>
            <person name="Yan M."/>
            <person name="Ng V."/>
            <person name="Cullen D."/>
            <person name="Martin F."/>
            <person name="Rosso M.-N."/>
            <person name="Henrissat B."/>
            <person name="Hibbett D."/>
            <person name="Martinez A.T."/>
            <person name="Grigoriev I.V."/>
        </authorList>
    </citation>
    <scope>NUCLEOTIDE SEQUENCE</scope>
    <source>
        <strain evidence="1">CIRM-BRFM 674</strain>
    </source>
</reference>
<evidence type="ECO:0000313" key="1">
    <source>
        <dbReference type="EMBL" id="KAF9475785.1"/>
    </source>
</evidence>
<organism evidence="1 2">
    <name type="scientific">Pholiota conissans</name>
    <dbReference type="NCBI Taxonomy" id="109636"/>
    <lineage>
        <taxon>Eukaryota</taxon>
        <taxon>Fungi</taxon>
        <taxon>Dikarya</taxon>
        <taxon>Basidiomycota</taxon>
        <taxon>Agaricomycotina</taxon>
        <taxon>Agaricomycetes</taxon>
        <taxon>Agaricomycetidae</taxon>
        <taxon>Agaricales</taxon>
        <taxon>Agaricineae</taxon>
        <taxon>Strophariaceae</taxon>
        <taxon>Pholiota</taxon>
    </lineage>
</organism>
<accession>A0A9P5YW54</accession>
<dbReference type="AlphaFoldDB" id="A0A9P5YW54"/>
<dbReference type="Proteomes" id="UP000807469">
    <property type="component" value="Unassembled WGS sequence"/>
</dbReference>
<comment type="caution">
    <text evidence="1">The sequence shown here is derived from an EMBL/GenBank/DDBJ whole genome shotgun (WGS) entry which is preliminary data.</text>
</comment>
<keyword evidence="2" id="KW-1185">Reference proteome</keyword>
<name>A0A9P5YW54_9AGAR</name>
<dbReference type="EMBL" id="MU155318">
    <property type="protein sequence ID" value="KAF9475785.1"/>
    <property type="molecule type" value="Genomic_DNA"/>
</dbReference>
<proteinExistence type="predicted"/>
<protein>
    <submittedName>
        <fullName evidence="1">Uncharacterized protein</fullName>
    </submittedName>
</protein>
<sequence length="151" mass="16777">MPLCDEDIVDENVSLCICMQAAHLPPAPSSYQRCAPARWPLHPSLDIVKIFTSSAPPRRSSRTLTSMSLILPNIKLNAAPPLLPGPCYAVPSLPVLAPQRLLPITFRSSRPHAHDMMNPFPSPLISINRMSCARRRRNRGLRNFTFLSVSL</sequence>
<evidence type="ECO:0000313" key="2">
    <source>
        <dbReference type="Proteomes" id="UP000807469"/>
    </source>
</evidence>
<gene>
    <name evidence="1" type="ORF">BDN70DRAFT_209473</name>
</gene>